<dbReference type="InterPro" id="IPR003660">
    <property type="entry name" value="HAMP_dom"/>
</dbReference>
<dbReference type="InterPro" id="IPR033480">
    <property type="entry name" value="sCache_2"/>
</dbReference>
<evidence type="ECO:0000256" key="6">
    <source>
        <dbReference type="ARBA" id="ARBA00023224"/>
    </source>
</evidence>
<organism evidence="12 13">
    <name type="scientific">Lysinibacillus parviboronicapiens</name>
    <dbReference type="NCBI Taxonomy" id="436516"/>
    <lineage>
        <taxon>Bacteria</taxon>
        <taxon>Bacillati</taxon>
        <taxon>Bacillota</taxon>
        <taxon>Bacilli</taxon>
        <taxon>Bacillales</taxon>
        <taxon>Bacillaceae</taxon>
        <taxon>Lysinibacillus</taxon>
    </lineage>
</organism>
<comment type="caution">
    <text evidence="12">The sequence shown here is derived from an EMBL/GenBank/DDBJ whole genome shotgun (WGS) entry which is preliminary data.</text>
</comment>
<feature type="domain" description="HAMP" evidence="11">
    <location>
        <begin position="224"/>
        <end position="277"/>
    </location>
</feature>
<keyword evidence="13" id="KW-1185">Reference proteome</keyword>
<evidence type="ECO:0000256" key="9">
    <source>
        <dbReference type="SAM" id="Phobius"/>
    </source>
</evidence>
<dbReference type="EMBL" id="JBEPSB010000003">
    <property type="protein sequence ID" value="MET4559938.1"/>
    <property type="molecule type" value="Genomic_DNA"/>
</dbReference>
<keyword evidence="5 9" id="KW-0472">Membrane</keyword>
<dbReference type="SUPFAM" id="SSF58104">
    <property type="entry name" value="Methyl-accepting chemotaxis protein (MCP) signaling domain"/>
    <property type="match status" value="1"/>
</dbReference>
<dbReference type="Gene3D" id="1.10.287.950">
    <property type="entry name" value="Methyl-accepting chemotaxis protein"/>
    <property type="match status" value="1"/>
</dbReference>
<dbReference type="Gene3D" id="6.10.340.10">
    <property type="match status" value="1"/>
</dbReference>
<comment type="subcellular location">
    <subcellularLocation>
        <location evidence="1">Cell membrane</location>
        <topology evidence="1">Multi-pass membrane protein</topology>
    </subcellularLocation>
</comment>
<dbReference type="Pfam" id="PF00015">
    <property type="entry name" value="MCPsignal"/>
    <property type="match status" value="1"/>
</dbReference>
<dbReference type="PROSITE" id="PS50111">
    <property type="entry name" value="CHEMOTAXIS_TRANSDUC_2"/>
    <property type="match status" value="1"/>
</dbReference>
<keyword evidence="2" id="KW-1003">Cell membrane</keyword>
<dbReference type="CDD" id="cd11386">
    <property type="entry name" value="MCP_signal"/>
    <property type="match status" value="1"/>
</dbReference>
<dbReference type="PROSITE" id="PS50885">
    <property type="entry name" value="HAMP"/>
    <property type="match status" value="1"/>
</dbReference>
<evidence type="ECO:0000256" key="2">
    <source>
        <dbReference type="ARBA" id="ARBA00022475"/>
    </source>
</evidence>
<keyword evidence="6 8" id="KW-0807">Transducer</keyword>
<dbReference type="PANTHER" id="PTHR32089">
    <property type="entry name" value="METHYL-ACCEPTING CHEMOTAXIS PROTEIN MCPB"/>
    <property type="match status" value="1"/>
</dbReference>
<sequence length="582" mass="63995">MKSIIKFHSIKTKLILFSLFLLMMPLVALSFFSYQQSKSSLEAVGKENLKNSVEITHEMIKMLHKEVETGRLPLAEAQETVKVAILGEKTAEGKRPLNENIHLGDNGYIFVINQVGDTLAHPTNEGMNVWDLVDSKGLRWIQETVKVANKGGDFVTYEWPLPNTETPAKKIVYAKLDPHWGWVIGASTYTEEFDRPADYILKLTLIVMGITFALGIIIIWKYASGMARPINQVAEAMVLFAEGDLSRENIDIKSTDEIGKLASAMNQMHNKIKNMIDKILQASDLISRSSDELSQSAIEVKTGTEQVAVTMLDLATGAEKQAHHSSELTSFMENFTADLHETHKHGEHIRQASIEVLNLTNDGSRLMTSSNEQMAKIDDIVQNAVEKVKKLDAQSREISKLVIVIKDIANQTNLLALNAAIEAARAGEHGNGFAIVADEVRKLAEQVAFSVNDITGIVTNIQQDFDVVTGSLENGYKEVKQGSEQIKATSETFNTISDAITDVVESVKLISTNLSMVAEDGQKMNSSIQEIAAVAEQSAAGIEQTTATTEQTSTSMEEMSGKTAQLAELAQNMNALITHFKL</sequence>
<dbReference type="RefSeq" id="WP_354471159.1">
    <property type="nucleotide sequence ID" value="NZ_JBEPSB010000003.1"/>
</dbReference>
<evidence type="ECO:0000259" key="10">
    <source>
        <dbReference type="PROSITE" id="PS50111"/>
    </source>
</evidence>
<comment type="similarity">
    <text evidence="7">Belongs to the methyl-accepting chemotaxis (MCP) protein family.</text>
</comment>
<keyword evidence="3 9" id="KW-0812">Transmembrane</keyword>
<protein>
    <submittedName>
        <fullName evidence="12">Methyl-accepting chemotaxis protein</fullName>
    </submittedName>
</protein>
<evidence type="ECO:0000256" key="8">
    <source>
        <dbReference type="PROSITE-ProRule" id="PRU00284"/>
    </source>
</evidence>
<dbReference type="Proteomes" id="UP001549363">
    <property type="component" value="Unassembled WGS sequence"/>
</dbReference>
<evidence type="ECO:0000256" key="1">
    <source>
        <dbReference type="ARBA" id="ARBA00004651"/>
    </source>
</evidence>
<feature type="transmembrane region" description="Helical" evidence="9">
    <location>
        <begin position="199"/>
        <end position="220"/>
    </location>
</feature>
<keyword evidence="4 9" id="KW-1133">Transmembrane helix</keyword>
<name>A0ABV2PGX6_9BACI</name>
<dbReference type="Pfam" id="PF00672">
    <property type="entry name" value="HAMP"/>
    <property type="match status" value="1"/>
</dbReference>
<evidence type="ECO:0000313" key="12">
    <source>
        <dbReference type="EMBL" id="MET4559938.1"/>
    </source>
</evidence>
<dbReference type="Gene3D" id="3.30.450.20">
    <property type="entry name" value="PAS domain"/>
    <property type="match status" value="1"/>
</dbReference>
<accession>A0ABV2PGX6</accession>
<dbReference type="Pfam" id="PF17200">
    <property type="entry name" value="sCache_2"/>
    <property type="match status" value="1"/>
</dbReference>
<evidence type="ECO:0000256" key="7">
    <source>
        <dbReference type="ARBA" id="ARBA00029447"/>
    </source>
</evidence>
<gene>
    <name evidence="12" type="ORF">ABIA69_001081</name>
</gene>
<feature type="domain" description="Methyl-accepting transducer" evidence="10">
    <location>
        <begin position="296"/>
        <end position="546"/>
    </location>
</feature>
<evidence type="ECO:0000256" key="5">
    <source>
        <dbReference type="ARBA" id="ARBA00023136"/>
    </source>
</evidence>
<proteinExistence type="inferred from homology"/>
<dbReference type="SMART" id="SM00283">
    <property type="entry name" value="MA"/>
    <property type="match status" value="1"/>
</dbReference>
<dbReference type="SMART" id="SM01049">
    <property type="entry name" value="Cache_2"/>
    <property type="match status" value="1"/>
</dbReference>
<dbReference type="SMART" id="SM00304">
    <property type="entry name" value="HAMP"/>
    <property type="match status" value="1"/>
</dbReference>
<dbReference type="InterPro" id="IPR004089">
    <property type="entry name" value="MCPsignal_dom"/>
</dbReference>
<evidence type="ECO:0000256" key="4">
    <source>
        <dbReference type="ARBA" id="ARBA00022989"/>
    </source>
</evidence>
<reference evidence="12 13" key="1">
    <citation type="submission" date="2024-06" db="EMBL/GenBank/DDBJ databases">
        <title>Sorghum-associated microbial communities from plants grown in Nebraska, USA.</title>
        <authorList>
            <person name="Schachtman D."/>
        </authorList>
    </citation>
    <scope>NUCLEOTIDE SEQUENCE [LARGE SCALE GENOMIC DNA]</scope>
    <source>
        <strain evidence="12 13">736</strain>
    </source>
</reference>
<evidence type="ECO:0000256" key="3">
    <source>
        <dbReference type="ARBA" id="ARBA00022692"/>
    </source>
</evidence>
<evidence type="ECO:0000313" key="13">
    <source>
        <dbReference type="Proteomes" id="UP001549363"/>
    </source>
</evidence>
<dbReference type="CDD" id="cd06225">
    <property type="entry name" value="HAMP"/>
    <property type="match status" value="1"/>
</dbReference>
<evidence type="ECO:0000259" key="11">
    <source>
        <dbReference type="PROSITE" id="PS50885"/>
    </source>
</evidence>
<dbReference type="PANTHER" id="PTHR32089:SF114">
    <property type="entry name" value="METHYL-ACCEPTING CHEMOTAXIS PROTEIN MCPB"/>
    <property type="match status" value="1"/>
</dbReference>